<dbReference type="KEGG" id="loi:92363095"/>
<sequence length="316" mass="33258">MASPASSPLSLEEAAVSPQESLEEAYVRLNMQLLLHLQRRDTDAALRTAEVIRDVLLHSTSSTPHCSGRAGSDSRVLATPSGAGLFYGSPAEQLLRLRGQRKTLALAETASLLSDDDSDEADESQSAASETGSGSSSSSSSAVEARSDDGTDSLESDEVELVSNSEADDDNVEGAEEVVMAGSSSNGRQRQQLAAAYLLEEALKAWSQVPTKAGRASSLIAPVKKRASESGTLQPRSQLSCDKMGGKGEAKTSAEEMGRGSTVPSGTTWSPPLHRERAAGDVDDEGAVSDADAAWAQMQAQVAKEMDRLAIVRKHR</sequence>
<reference evidence="3" key="2">
    <citation type="journal article" date="2021" name="Sci. Data">
        <title>Chromosome-scale genome sequencing, assembly and annotation of six genomes from subfamily Leishmaniinae.</title>
        <authorList>
            <person name="Almutairi H."/>
            <person name="Urbaniak M.D."/>
            <person name="Bates M.D."/>
            <person name="Jariyapan N."/>
            <person name="Kwakye-Nuako G."/>
            <person name="Thomaz Soccol V."/>
            <person name="Al-Salem W.S."/>
            <person name="Dillon R.J."/>
            <person name="Bates P.A."/>
            <person name="Gatherer D."/>
        </authorList>
    </citation>
    <scope>NUCLEOTIDE SEQUENCE [LARGE SCALE GENOMIC DNA]</scope>
</reference>
<reference evidence="3" key="1">
    <citation type="journal article" date="2021" name="Microbiol. Resour. Announc.">
        <title>LGAAP: Leishmaniinae Genome Assembly and Annotation Pipeline.</title>
        <authorList>
            <person name="Almutairi H."/>
            <person name="Urbaniak M.D."/>
            <person name="Bates M.D."/>
            <person name="Jariyapan N."/>
            <person name="Kwakye-Nuako G."/>
            <person name="Thomaz-Soccol V."/>
            <person name="Al-Salem W.S."/>
            <person name="Dillon R.J."/>
            <person name="Bates P.A."/>
            <person name="Gatherer D."/>
        </authorList>
    </citation>
    <scope>NUCLEOTIDE SEQUENCE [LARGE SCALE GENOMIC DNA]</scope>
</reference>
<dbReference type="RefSeq" id="XP_067064544.1">
    <property type="nucleotide sequence ID" value="XM_067209161.1"/>
</dbReference>
<evidence type="ECO:0000313" key="3">
    <source>
        <dbReference type="Proteomes" id="UP000674143"/>
    </source>
</evidence>
<feature type="compositionally biased region" description="Polar residues" evidence="1">
    <location>
        <begin position="229"/>
        <end position="240"/>
    </location>
</feature>
<gene>
    <name evidence="2" type="ORF">LSCM4_07262</name>
</gene>
<organism evidence="2 3">
    <name type="scientific">Leishmania orientalis</name>
    <dbReference type="NCBI Taxonomy" id="2249476"/>
    <lineage>
        <taxon>Eukaryota</taxon>
        <taxon>Discoba</taxon>
        <taxon>Euglenozoa</taxon>
        <taxon>Kinetoplastea</taxon>
        <taxon>Metakinetoplastina</taxon>
        <taxon>Trypanosomatida</taxon>
        <taxon>Trypanosomatidae</taxon>
        <taxon>Leishmaniinae</taxon>
        <taxon>Leishmania</taxon>
    </lineage>
</organism>
<accession>A0A836HKK2</accession>
<feature type="compositionally biased region" description="Acidic residues" evidence="1">
    <location>
        <begin position="150"/>
        <end position="173"/>
    </location>
</feature>
<feature type="compositionally biased region" description="Basic and acidic residues" evidence="1">
    <location>
        <begin position="244"/>
        <end position="258"/>
    </location>
</feature>
<dbReference type="EMBL" id="JAFHLR010000015">
    <property type="protein sequence ID" value="KAG5483048.1"/>
    <property type="molecule type" value="Genomic_DNA"/>
</dbReference>
<dbReference type="GeneID" id="92363095"/>
<keyword evidence="3" id="KW-1185">Reference proteome</keyword>
<feature type="compositionally biased region" description="Low complexity" evidence="1">
    <location>
        <begin position="124"/>
        <end position="144"/>
    </location>
</feature>
<evidence type="ECO:0000256" key="1">
    <source>
        <dbReference type="SAM" id="MobiDB-lite"/>
    </source>
</evidence>
<feature type="region of interest" description="Disordered" evidence="1">
    <location>
        <begin position="226"/>
        <end position="286"/>
    </location>
</feature>
<comment type="caution">
    <text evidence="2">The sequence shown here is derived from an EMBL/GenBank/DDBJ whole genome shotgun (WGS) entry which is preliminary data.</text>
</comment>
<protein>
    <submittedName>
        <fullName evidence="2">Uncharacterized protein</fullName>
    </submittedName>
</protein>
<dbReference type="Proteomes" id="UP000674143">
    <property type="component" value="Unassembled WGS sequence"/>
</dbReference>
<evidence type="ECO:0000313" key="2">
    <source>
        <dbReference type="EMBL" id="KAG5483048.1"/>
    </source>
</evidence>
<dbReference type="AlphaFoldDB" id="A0A836HKK2"/>
<feature type="region of interest" description="Disordered" evidence="1">
    <location>
        <begin position="113"/>
        <end position="173"/>
    </location>
</feature>
<feature type="compositionally biased region" description="Acidic residues" evidence="1">
    <location>
        <begin position="114"/>
        <end position="123"/>
    </location>
</feature>
<name>A0A836HKK2_9TRYP</name>
<proteinExistence type="predicted"/>